<dbReference type="Pfam" id="PF25984">
    <property type="entry name" value="BSH_YknX"/>
    <property type="match status" value="1"/>
</dbReference>
<dbReference type="Gene3D" id="2.40.420.20">
    <property type="match status" value="1"/>
</dbReference>
<organism evidence="7 8">
    <name type="scientific">Virgibacillus salarius</name>
    <dbReference type="NCBI Taxonomy" id="447199"/>
    <lineage>
        <taxon>Bacteria</taxon>
        <taxon>Bacillati</taxon>
        <taxon>Bacillota</taxon>
        <taxon>Bacilli</taxon>
        <taxon>Bacillales</taxon>
        <taxon>Bacillaceae</taxon>
        <taxon>Virgibacillus</taxon>
    </lineage>
</organism>
<sequence length="465" mass="51690">MQKAKKRFLQVAIVLFIGVNFVLVYIDDEKKVDRIAYISDWSQVNQMDMEEKLHTSGVLAATEANHVYFDPQPGSFNEFLVKEGSQVSAGDALFSYTVDNYYEAESNLIQEADQIEGEIAAIQQAITQMRAYQIPQTNTEASPSLEITSEEMRVEFPQDPIQANLVKEQYIVEKEKELAQKNAALTSINNQLQELQTTGDTITVESPYEGRVASVSSSLQDPIITIESASLHAEGELTEQERTLVQAGLPVEISISEKDISLEGTINHVSDAPKGNVTVKDDSIYPFAATFELDEEEANMEGAKEEKEETVENPEAVGSSDTMDQTEEKTTDGTEASTKDNENQEASIEQALLPGYHADVTIITKSSEQATVLYEDMIAQGNVWKMTKEGNLLKQKVDTGILMNSMLEITSGVTVGDAVAADPESQFRQQATFITPIKWDHSWKRIISPRDTAWYEPFLIGFLSR</sequence>
<keyword evidence="8" id="KW-1185">Reference proteome</keyword>
<dbReference type="AlphaFoldDB" id="A0A941DYT8"/>
<feature type="transmembrane region" description="Helical" evidence="5">
    <location>
        <begin position="7"/>
        <end position="26"/>
    </location>
</feature>
<comment type="subcellular location">
    <subcellularLocation>
        <location evidence="1">Cell envelope</location>
    </subcellularLocation>
</comment>
<evidence type="ECO:0000256" key="5">
    <source>
        <dbReference type="SAM" id="Phobius"/>
    </source>
</evidence>
<reference evidence="7" key="1">
    <citation type="submission" date="2021-04" db="EMBL/GenBank/DDBJ databases">
        <title>Isolation and polyphasic classification of algal microorganism.</title>
        <authorList>
            <person name="Wang S."/>
        </authorList>
    </citation>
    <scope>NUCLEOTIDE SEQUENCE</scope>
    <source>
        <strain evidence="7">720a</strain>
    </source>
</reference>
<feature type="coiled-coil region" evidence="3">
    <location>
        <begin position="171"/>
        <end position="198"/>
    </location>
</feature>
<feature type="domain" description="YknX-like barrel-sandwich hybrid" evidence="6">
    <location>
        <begin position="66"/>
        <end position="220"/>
    </location>
</feature>
<keyword evidence="5" id="KW-1133">Transmembrane helix</keyword>
<evidence type="ECO:0000256" key="1">
    <source>
        <dbReference type="ARBA" id="ARBA00004196"/>
    </source>
</evidence>
<protein>
    <submittedName>
        <fullName evidence="7">HlyD family efflux transporter periplasmic adaptor subunit</fullName>
    </submittedName>
</protein>
<dbReference type="Proteomes" id="UP000675284">
    <property type="component" value="Unassembled WGS sequence"/>
</dbReference>
<feature type="region of interest" description="Disordered" evidence="4">
    <location>
        <begin position="295"/>
        <end position="345"/>
    </location>
</feature>
<dbReference type="PANTHER" id="PTHR32347:SF14">
    <property type="entry name" value="EFFLUX SYSTEM COMPONENT YKNX-RELATED"/>
    <property type="match status" value="1"/>
</dbReference>
<evidence type="ECO:0000256" key="4">
    <source>
        <dbReference type="SAM" id="MobiDB-lite"/>
    </source>
</evidence>
<keyword evidence="5" id="KW-0812">Transmembrane</keyword>
<dbReference type="GO" id="GO:0030313">
    <property type="term" value="C:cell envelope"/>
    <property type="evidence" value="ECO:0007669"/>
    <property type="project" value="UniProtKB-SubCell"/>
</dbReference>
<gene>
    <name evidence="7" type="ORF">KCX74_19325</name>
</gene>
<dbReference type="EMBL" id="JAGSOT010000093">
    <property type="protein sequence ID" value="MBR7798171.1"/>
    <property type="molecule type" value="Genomic_DNA"/>
</dbReference>
<comment type="caution">
    <text evidence="7">The sequence shown here is derived from an EMBL/GenBank/DDBJ whole genome shotgun (WGS) entry which is preliminary data.</text>
</comment>
<dbReference type="InterPro" id="IPR050465">
    <property type="entry name" value="UPF0194_transport"/>
</dbReference>
<feature type="compositionally biased region" description="Basic and acidic residues" evidence="4">
    <location>
        <begin position="326"/>
        <end position="342"/>
    </location>
</feature>
<dbReference type="RefSeq" id="WP_166530989.1">
    <property type="nucleotide sequence ID" value="NZ_JAGSOT010000093.1"/>
</dbReference>
<keyword evidence="2 3" id="KW-0175">Coiled coil</keyword>
<evidence type="ECO:0000313" key="7">
    <source>
        <dbReference type="EMBL" id="MBR7798171.1"/>
    </source>
</evidence>
<evidence type="ECO:0000313" key="8">
    <source>
        <dbReference type="Proteomes" id="UP000675284"/>
    </source>
</evidence>
<proteinExistence type="predicted"/>
<name>A0A941DYT8_9BACI</name>
<evidence type="ECO:0000256" key="2">
    <source>
        <dbReference type="ARBA" id="ARBA00023054"/>
    </source>
</evidence>
<dbReference type="PANTHER" id="PTHR32347">
    <property type="entry name" value="EFFLUX SYSTEM COMPONENT YKNX-RELATED"/>
    <property type="match status" value="1"/>
</dbReference>
<evidence type="ECO:0000259" key="6">
    <source>
        <dbReference type="Pfam" id="PF25984"/>
    </source>
</evidence>
<dbReference type="InterPro" id="IPR058639">
    <property type="entry name" value="BSH_YknX-like"/>
</dbReference>
<accession>A0A941DYT8</accession>
<evidence type="ECO:0000256" key="3">
    <source>
        <dbReference type="SAM" id="Coils"/>
    </source>
</evidence>
<keyword evidence="5" id="KW-0472">Membrane</keyword>